<dbReference type="AlphaFoldDB" id="A0A517LDH4"/>
<evidence type="ECO:0000313" key="2">
    <source>
        <dbReference type="EMBL" id="QDS73691.1"/>
    </source>
</evidence>
<evidence type="ECO:0000256" key="1">
    <source>
        <dbReference type="SAM" id="MobiDB-lite"/>
    </source>
</evidence>
<name>A0A517LDH4_9PEZI</name>
<dbReference type="PANTHER" id="PTHR34693:SF5">
    <property type="match status" value="1"/>
</dbReference>
<feature type="compositionally biased region" description="Basic and acidic residues" evidence="1">
    <location>
        <begin position="94"/>
        <end position="103"/>
    </location>
</feature>
<dbReference type="Proteomes" id="UP000316270">
    <property type="component" value="Chromosome 10"/>
</dbReference>
<organism evidence="2 3">
    <name type="scientific">Venturia effusa</name>
    <dbReference type="NCBI Taxonomy" id="50376"/>
    <lineage>
        <taxon>Eukaryota</taxon>
        <taxon>Fungi</taxon>
        <taxon>Dikarya</taxon>
        <taxon>Ascomycota</taxon>
        <taxon>Pezizomycotina</taxon>
        <taxon>Dothideomycetes</taxon>
        <taxon>Pleosporomycetidae</taxon>
        <taxon>Venturiales</taxon>
        <taxon>Venturiaceae</taxon>
        <taxon>Venturia</taxon>
    </lineage>
</organism>
<dbReference type="InterPro" id="IPR053203">
    <property type="entry name" value="Cisplatin_resist-associated"/>
</dbReference>
<sequence length="172" mass="18852">MSGRGGAGNYWQAQEAAKKREADLEAAQRNPSTQSPPPSTSTATTQKPVPSNINQDYAHMGRGGSGNWYEPKTLAETGAFSAPEAPESTKPLHASKEIVSDTRRRGRGGAGNFVWDEGGDEKEAAREEVKEIELKEMVARDVEAGLMRPPRVVKRGGEREKVDRAFVRDWED</sequence>
<feature type="region of interest" description="Disordered" evidence="1">
    <location>
        <begin position="1"/>
        <end position="122"/>
    </location>
</feature>
<reference evidence="2 3" key="1">
    <citation type="submission" date="2019-07" db="EMBL/GenBank/DDBJ databases">
        <title>Finished genome of Venturia effusa.</title>
        <authorList>
            <person name="Young C.A."/>
            <person name="Cox M.P."/>
            <person name="Ganley A.R.D."/>
            <person name="David W.J."/>
        </authorList>
    </citation>
    <scope>NUCLEOTIDE SEQUENCE [LARGE SCALE GENOMIC DNA]</scope>
    <source>
        <strain evidence="3">albino</strain>
    </source>
</reference>
<accession>A0A517LDH4</accession>
<dbReference type="PANTHER" id="PTHR34693">
    <property type="entry name" value="PROTEIN PAR32"/>
    <property type="match status" value="1"/>
</dbReference>
<protein>
    <submittedName>
        <fullName evidence="2">Uncharacterized protein</fullName>
    </submittedName>
</protein>
<dbReference type="Pfam" id="PF12223">
    <property type="entry name" value="DUF3602"/>
    <property type="match status" value="1"/>
</dbReference>
<gene>
    <name evidence="2" type="ORF">FKW77_003033</name>
</gene>
<keyword evidence="3" id="KW-1185">Reference proteome</keyword>
<evidence type="ECO:0000313" key="3">
    <source>
        <dbReference type="Proteomes" id="UP000316270"/>
    </source>
</evidence>
<dbReference type="InterPro" id="IPR022024">
    <property type="entry name" value="DUF3602"/>
</dbReference>
<dbReference type="OrthoDB" id="4159136at2759"/>
<proteinExistence type="predicted"/>
<dbReference type="EMBL" id="CP042194">
    <property type="protein sequence ID" value="QDS73691.1"/>
    <property type="molecule type" value="Genomic_DNA"/>
</dbReference>